<dbReference type="PANTHER" id="PTHR44858">
    <property type="entry name" value="TETRATRICOPEPTIDE REPEAT PROTEIN 6"/>
    <property type="match status" value="1"/>
</dbReference>
<keyword evidence="4" id="KW-1185">Reference proteome</keyword>
<dbReference type="AlphaFoldDB" id="A0A1I8F7H0"/>
<keyword evidence="1" id="KW-0677">Repeat</keyword>
<reference evidence="5" key="1">
    <citation type="submission" date="2016-11" db="UniProtKB">
        <authorList>
            <consortium name="WormBaseParasite"/>
        </authorList>
    </citation>
    <scope>IDENTIFICATION</scope>
</reference>
<dbReference type="InterPro" id="IPR019734">
    <property type="entry name" value="TPR_rpt"/>
</dbReference>
<accession>A0A1I8F7H0</accession>
<dbReference type="Proteomes" id="UP000095280">
    <property type="component" value="Unplaced"/>
</dbReference>
<dbReference type="PROSITE" id="PS50005">
    <property type="entry name" value="TPR"/>
    <property type="match status" value="1"/>
</dbReference>
<feature type="repeat" description="TPR" evidence="3">
    <location>
        <begin position="425"/>
        <end position="458"/>
    </location>
</feature>
<name>A0A1I8F7H0_9PLAT</name>
<dbReference type="PANTHER" id="PTHR44858:SF1">
    <property type="entry name" value="UDP-N-ACETYLGLUCOSAMINE--PEPTIDE N-ACETYLGLUCOSAMINYLTRANSFERASE SPINDLY-RELATED"/>
    <property type="match status" value="1"/>
</dbReference>
<evidence type="ECO:0000313" key="5">
    <source>
        <dbReference type="WBParaSite" id="maker-unitig_23435-snap-gene-0.1-mRNA-1"/>
    </source>
</evidence>
<organism evidence="4 5">
    <name type="scientific">Macrostomum lignano</name>
    <dbReference type="NCBI Taxonomy" id="282301"/>
    <lineage>
        <taxon>Eukaryota</taxon>
        <taxon>Metazoa</taxon>
        <taxon>Spiralia</taxon>
        <taxon>Lophotrochozoa</taxon>
        <taxon>Platyhelminthes</taxon>
        <taxon>Rhabditophora</taxon>
        <taxon>Macrostomorpha</taxon>
        <taxon>Macrostomida</taxon>
        <taxon>Macrostomidae</taxon>
        <taxon>Macrostomum</taxon>
    </lineage>
</organism>
<dbReference type="SUPFAM" id="SSF48452">
    <property type="entry name" value="TPR-like"/>
    <property type="match status" value="2"/>
</dbReference>
<dbReference type="Pfam" id="PF13432">
    <property type="entry name" value="TPR_16"/>
    <property type="match status" value="2"/>
</dbReference>
<keyword evidence="2 3" id="KW-0802">TPR repeat</keyword>
<proteinExistence type="predicted"/>
<evidence type="ECO:0000256" key="3">
    <source>
        <dbReference type="PROSITE-ProRule" id="PRU00339"/>
    </source>
</evidence>
<dbReference type="InterPro" id="IPR011990">
    <property type="entry name" value="TPR-like_helical_dom_sf"/>
</dbReference>
<sequence length="637" mass="70223">PEDAIPDFETLVRLRQDIPCAHVNLGLVYTTRIGTTSRMDRLCFRRAIHHYSAAINVDPTYIRAVRCRVDAFVAMREYRNALLDITRCIHMNPMDPSYYMMGNLDMAAFCVRHSAAMNHGRRSAEGASPTQRALVLSFLGQFDEAIRVLAQEARFRPARTSCPATGGSLPQACGNSTSYEGGSSGLLIAAGSFQECLEILKPWGGDKKLVWPKEAAPGALPHRRTVTRRCRTTEKGWSPTLPLWPSTPASLMAFTTAASADDPDEASQRCPGPEPGASHQQPAMYQVYLSRAAHYACEGRYSKAVLNCNEALRLQPQCVRALLYRGAPSSAESERTGLAVDDLTRAIAVDPTCALAYFNRAVCHGESRQPDLALRDYGVVLMLTNRRLRYRTLVNRGLLYLTSCSDPENALGDFLLAARDRPNDERLLHAIGTCYHRLRRLPQAVRAFSRALDANSNFYDAYIGRANCYLDFGSPRSVLFARRDYERVLMSDPRHLAARVNLAFSLQMDGRMRAAWDQLSAAIRFQPDSPKPWECRAVVSLQMSNLDGALADANEAQRSTIRRCATTTPASGSIPPTKVLTNRALTRGLLGDVDGALADASRAIELSPHMAHAFFNRGKLAVRAGNFDSAEADFSAG</sequence>
<dbReference type="InterPro" id="IPR050498">
    <property type="entry name" value="Ycf3"/>
</dbReference>
<evidence type="ECO:0000256" key="1">
    <source>
        <dbReference type="ARBA" id="ARBA00022737"/>
    </source>
</evidence>
<protein>
    <submittedName>
        <fullName evidence="5">TPR_REGION domain-containing protein</fullName>
    </submittedName>
</protein>
<dbReference type="WBParaSite" id="maker-unitig_23435-snap-gene-0.1-mRNA-1">
    <property type="protein sequence ID" value="maker-unitig_23435-snap-gene-0.1-mRNA-1"/>
    <property type="gene ID" value="maker-unitig_23435-snap-gene-0.1"/>
</dbReference>
<evidence type="ECO:0000313" key="4">
    <source>
        <dbReference type="Proteomes" id="UP000095280"/>
    </source>
</evidence>
<dbReference type="SMART" id="SM00028">
    <property type="entry name" value="TPR"/>
    <property type="match status" value="9"/>
</dbReference>
<evidence type="ECO:0000256" key="2">
    <source>
        <dbReference type="ARBA" id="ARBA00022803"/>
    </source>
</evidence>
<dbReference type="Gene3D" id="1.25.40.10">
    <property type="entry name" value="Tetratricopeptide repeat domain"/>
    <property type="match status" value="6"/>
</dbReference>